<dbReference type="Proteomes" id="UP000283855">
    <property type="component" value="Unassembled WGS sequence"/>
</dbReference>
<keyword evidence="2" id="KW-0547">Nucleotide-binding</keyword>
<proteinExistence type="inferred from homology"/>
<comment type="caution">
    <text evidence="7">The sequence shown here is derived from an EMBL/GenBank/DDBJ whole genome shotgun (WGS) entry which is preliminary data.</text>
</comment>
<keyword evidence="4" id="KW-1278">Translocase</keyword>
<dbReference type="PANTHER" id="PTHR42798:SF6">
    <property type="entry name" value="CELL DIVISION ATP-BINDING PROTEIN FTSE"/>
    <property type="match status" value="1"/>
</dbReference>
<dbReference type="EMBL" id="QSFT01000023">
    <property type="protein sequence ID" value="RHA74501.1"/>
    <property type="molecule type" value="Genomic_DNA"/>
</dbReference>
<gene>
    <name evidence="7" type="ORF">DW921_10650</name>
</gene>
<evidence type="ECO:0000313" key="8">
    <source>
        <dbReference type="Proteomes" id="UP000283855"/>
    </source>
</evidence>
<evidence type="ECO:0000256" key="1">
    <source>
        <dbReference type="ARBA" id="ARBA00022448"/>
    </source>
</evidence>
<keyword evidence="3 7" id="KW-0067">ATP-binding</keyword>
<organism evidence="7 8">
    <name type="scientific">Phocaeicola coprophilus</name>
    <dbReference type="NCBI Taxonomy" id="387090"/>
    <lineage>
        <taxon>Bacteria</taxon>
        <taxon>Pseudomonadati</taxon>
        <taxon>Bacteroidota</taxon>
        <taxon>Bacteroidia</taxon>
        <taxon>Bacteroidales</taxon>
        <taxon>Bacteroidaceae</taxon>
        <taxon>Phocaeicola</taxon>
    </lineage>
</organism>
<name>A0A413SXZ7_9BACT</name>
<dbReference type="PROSITE" id="PS50893">
    <property type="entry name" value="ABC_TRANSPORTER_2"/>
    <property type="match status" value="1"/>
</dbReference>
<evidence type="ECO:0000256" key="5">
    <source>
        <dbReference type="ARBA" id="ARBA00038388"/>
    </source>
</evidence>
<sequence length="221" mass="24764">MIRTENLSMVFTTEDVQTRALSNVNLEIKQGEFVAIMGPSGCGKSTLLNILGTLDIPTSGKYFINEKEMTKMNENQLSSFRKKNIGFVFQSFNLIDELTVFENVELPLVYLGIQKKERISKVMNVLEQMNIAHRAKHFPQQLSGGQQQRVAIARAIVTDCPLILADEPTGNLDSTNGIEVMTLLQQLNKQGTTIIMVTHSERDAGYANRVIYLLDGKIVNR</sequence>
<dbReference type="GO" id="GO:0022857">
    <property type="term" value="F:transmembrane transporter activity"/>
    <property type="evidence" value="ECO:0007669"/>
    <property type="project" value="UniProtKB-ARBA"/>
</dbReference>
<protein>
    <submittedName>
        <fullName evidence="7">ABC transporter ATP-binding protein</fullName>
    </submittedName>
</protein>
<evidence type="ECO:0000256" key="4">
    <source>
        <dbReference type="ARBA" id="ARBA00022967"/>
    </source>
</evidence>
<feature type="domain" description="ABC transporter" evidence="6">
    <location>
        <begin position="2"/>
        <end position="221"/>
    </location>
</feature>
<dbReference type="GO" id="GO:0098796">
    <property type="term" value="C:membrane protein complex"/>
    <property type="evidence" value="ECO:0007669"/>
    <property type="project" value="UniProtKB-ARBA"/>
</dbReference>
<dbReference type="Pfam" id="PF00005">
    <property type="entry name" value="ABC_tran"/>
    <property type="match status" value="1"/>
</dbReference>
<dbReference type="InterPro" id="IPR003593">
    <property type="entry name" value="AAA+_ATPase"/>
</dbReference>
<dbReference type="InterPro" id="IPR017871">
    <property type="entry name" value="ABC_transporter-like_CS"/>
</dbReference>
<dbReference type="AlphaFoldDB" id="A0A413SXZ7"/>
<dbReference type="FunFam" id="3.40.50.300:FF:000032">
    <property type="entry name" value="Export ABC transporter ATP-binding protein"/>
    <property type="match status" value="1"/>
</dbReference>
<evidence type="ECO:0000256" key="2">
    <source>
        <dbReference type="ARBA" id="ARBA00022741"/>
    </source>
</evidence>
<comment type="similarity">
    <text evidence="5">Belongs to the ABC transporter superfamily. Macrolide exporter (TC 3.A.1.122) family.</text>
</comment>
<dbReference type="RefSeq" id="WP_118400654.1">
    <property type="nucleotide sequence ID" value="NZ_CABJGD010000023.1"/>
</dbReference>
<dbReference type="GO" id="GO:0005524">
    <property type="term" value="F:ATP binding"/>
    <property type="evidence" value="ECO:0007669"/>
    <property type="project" value="UniProtKB-KW"/>
</dbReference>
<evidence type="ECO:0000259" key="6">
    <source>
        <dbReference type="PROSITE" id="PS50893"/>
    </source>
</evidence>
<dbReference type="SMART" id="SM00382">
    <property type="entry name" value="AAA"/>
    <property type="match status" value="1"/>
</dbReference>
<dbReference type="SUPFAM" id="SSF52540">
    <property type="entry name" value="P-loop containing nucleoside triphosphate hydrolases"/>
    <property type="match status" value="1"/>
</dbReference>
<dbReference type="PROSITE" id="PS00211">
    <property type="entry name" value="ABC_TRANSPORTER_1"/>
    <property type="match status" value="1"/>
</dbReference>
<dbReference type="PANTHER" id="PTHR42798">
    <property type="entry name" value="LIPOPROTEIN-RELEASING SYSTEM ATP-BINDING PROTEIN LOLD"/>
    <property type="match status" value="1"/>
</dbReference>
<dbReference type="CDD" id="cd03255">
    <property type="entry name" value="ABC_MJ0796_LolCDE_FtsE"/>
    <property type="match status" value="1"/>
</dbReference>
<keyword evidence="1" id="KW-0813">Transport</keyword>
<dbReference type="InterPro" id="IPR027417">
    <property type="entry name" value="P-loop_NTPase"/>
</dbReference>
<reference evidence="7 8" key="1">
    <citation type="submission" date="2018-08" db="EMBL/GenBank/DDBJ databases">
        <title>A genome reference for cultivated species of the human gut microbiota.</title>
        <authorList>
            <person name="Zou Y."/>
            <person name="Xue W."/>
            <person name="Luo G."/>
        </authorList>
    </citation>
    <scope>NUCLEOTIDE SEQUENCE [LARGE SCALE GENOMIC DNA]</scope>
    <source>
        <strain evidence="7 8">AM42-38</strain>
    </source>
</reference>
<dbReference type="InterPro" id="IPR003439">
    <property type="entry name" value="ABC_transporter-like_ATP-bd"/>
</dbReference>
<evidence type="ECO:0000256" key="3">
    <source>
        <dbReference type="ARBA" id="ARBA00022840"/>
    </source>
</evidence>
<dbReference type="GO" id="GO:0016887">
    <property type="term" value="F:ATP hydrolysis activity"/>
    <property type="evidence" value="ECO:0007669"/>
    <property type="project" value="InterPro"/>
</dbReference>
<dbReference type="InterPro" id="IPR017911">
    <property type="entry name" value="MacB-like_ATP-bd"/>
</dbReference>
<evidence type="ECO:0000313" key="7">
    <source>
        <dbReference type="EMBL" id="RHA74501.1"/>
    </source>
</evidence>
<accession>A0A413SXZ7</accession>
<dbReference type="Gene3D" id="3.40.50.300">
    <property type="entry name" value="P-loop containing nucleotide triphosphate hydrolases"/>
    <property type="match status" value="1"/>
</dbReference>